<proteinExistence type="predicted"/>
<dbReference type="EMBL" id="VDGE01000003">
    <property type="protein sequence ID" value="TNC77117.1"/>
    <property type="molecule type" value="Genomic_DNA"/>
</dbReference>
<dbReference type="RefSeq" id="WP_034746585.1">
    <property type="nucleotide sequence ID" value="NZ_FPKH01000004.1"/>
</dbReference>
<sequence>MQPLNTVQAASRRQVQEIFLKENMAVVGEWRKVKDCCSMDIIIGLAHPDGNVAVTRRQCAAGKIAKILRVRHPAAPEARYHGRLAVSAGGELPAAHTVA</sequence>
<name>A0A5C4NWN9_9BURK</name>
<dbReference type="AlphaFoldDB" id="A0A5C4NWN9"/>
<gene>
    <name evidence="1" type="ORF">FHI69_12300</name>
</gene>
<reference evidence="1 2" key="1">
    <citation type="submission" date="2019-06" db="EMBL/GenBank/DDBJ databases">
        <title>Genome sequence of Janthinobacterium lividum UCD_MED1.</title>
        <authorList>
            <person name="De Leon M.E."/>
            <person name="Jospin G."/>
        </authorList>
    </citation>
    <scope>NUCLEOTIDE SEQUENCE [LARGE SCALE GENOMIC DNA]</scope>
    <source>
        <strain evidence="1 2">UCD_MED1</strain>
    </source>
</reference>
<organism evidence="1 2">
    <name type="scientific">Janthinobacterium lividum</name>
    <dbReference type="NCBI Taxonomy" id="29581"/>
    <lineage>
        <taxon>Bacteria</taxon>
        <taxon>Pseudomonadati</taxon>
        <taxon>Pseudomonadota</taxon>
        <taxon>Betaproteobacteria</taxon>
        <taxon>Burkholderiales</taxon>
        <taxon>Oxalobacteraceae</taxon>
        <taxon>Janthinobacterium</taxon>
    </lineage>
</organism>
<accession>A0A5C4NWN9</accession>
<evidence type="ECO:0000313" key="2">
    <source>
        <dbReference type="Proteomes" id="UP000305681"/>
    </source>
</evidence>
<evidence type="ECO:0000313" key="1">
    <source>
        <dbReference type="EMBL" id="TNC77117.1"/>
    </source>
</evidence>
<dbReference type="Proteomes" id="UP000305681">
    <property type="component" value="Unassembled WGS sequence"/>
</dbReference>
<protein>
    <submittedName>
        <fullName evidence="1">Uncharacterized protein</fullName>
    </submittedName>
</protein>
<comment type="caution">
    <text evidence="1">The sequence shown here is derived from an EMBL/GenBank/DDBJ whole genome shotgun (WGS) entry which is preliminary data.</text>
</comment>